<comment type="caution">
    <text evidence="2">The sequence shown here is derived from an EMBL/GenBank/DDBJ whole genome shotgun (WGS) entry which is preliminary data.</text>
</comment>
<dbReference type="EMBL" id="WEGI01000004">
    <property type="protein sequence ID" value="MQY26771.1"/>
    <property type="molecule type" value="Genomic_DNA"/>
</dbReference>
<accession>A0A7K0DM84</accession>
<organism evidence="2 3">
    <name type="scientific">Nocardia aurantia</name>
    <dbReference type="NCBI Taxonomy" id="2585199"/>
    <lineage>
        <taxon>Bacteria</taxon>
        <taxon>Bacillati</taxon>
        <taxon>Actinomycetota</taxon>
        <taxon>Actinomycetes</taxon>
        <taxon>Mycobacteriales</taxon>
        <taxon>Nocardiaceae</taxon>
        <taxon>Nocardia</taxon>
    </lineage>
</organism>
<name>A0A7K0DM84_9NOCA</name>
<feature type="transmembrane region" description="Helical" evidence="1">
    <location>
        <begin position="108"/>
        <end position="129"/>
    </location>
</feature>
<evidence type="ECO:0000313" key="2">
    <source>
        <dbReference type="EMBL" id="MQY26771.1"/>
    </source>
</evidence>
<protein>
    <submittedName>
        <fullName evidence="2">Uncharacterized protein</fullName>
    </submittedName>
</protein>
<sequence>MITAVRAVLLCGGIGLGWYGIGTLLGFPTPALISVVVWFAGGILLHDAVFAPLAAIAGIGGRRLLPVRWWGPAACGAVCTVALSAIAVPVIARHGARPLNHTILDRPYAAGLAGALVVVWALVALAVLAGRIRRRPESGAGS</sequence>
<evidence type="ECO:0000256" key="1">
    <source>
        <dbReference type="SAM" id="Phobius"/>
    </source>
</evidence>
<keyword evidence="3" id="KW-1185">Reference proteome</keyword>
<dbReference type="OrthoDB" id="4559029at2"/>
<keyword evidence="1" id="KW-0472">Membrane</keyword>
<keyword evidence="1" id="KW-1133">Transmembrane helix</keyword>
<proteinExistence type="predicted"/>
<dbReference type="AlphaFoldDB" id="A0A7K0DM84"/>
<feature type="transmembrane region" description="Helical" evidence="1">
    <location>
        <begin position="69"/>
        <end position="88"/>
    </location>
</feature>
<dbReference type="Proteomes" id="UP000431401">
    <property type="component" value="Unassembled WGS sequence"/>
</dbReference>
<feature type="transmembrane region" description="Helical" evidence="1">
    <location>
        <begin position="7"/>
        <end position="27"/>
    </location>
</feature>
<dbReference type="RefSeq" id="WP_153341170.1">
    <property type="nucleotide sequence ID" value="NZ_WEGI01000004.1"/>
</dbReference>
<keyword evidence="1" id="KW-0812">Transmembrane</keyword>
<reference evidence="2 3" key="1">
    <citation type="submission" date="2019-10" db="EMBL/GenBank/DDBJ databases">
        <title>Nocardia macrotermitis sp. nov. and Nocardia aurantia sp. nov., isolated from the gut of fungus growing-termite Macrotermes natalensis.</title>
        <authorList>
            <person name="Benndorf R."/>
            <person name="Schwitalla J."/>
            <person name="Martin K."/>
            <person name="De Beer W."/>
            <person name="Kaster A.-K."/>
            <person name="Vollmers J."/>
            <person name="Poulsen M."/>
            <person name="Beemelmanns C."/>
        </authorList>
    </citation>
    <scope>NUCLEOTIDE SEQUENCE [LARGE SCALE GENOMIC DNA]</scope>
    <source>
        <strain evidence="2 3">RB56</strain>
    </source>
</reference>
<feature type="transmembrane region" description="Helical" evidence="1">
    <location>
        <begin position="33"/>
        <end position="57"/>
    </location>
</feature>
<gene>
    <name evidence="2" type="ORF">NRB56_23440</name>
</gene>
<evidence type="ECO:0000313" key="3">
    <source>
        <dbReference type="Proteomes" id="UP000431401"/>
    </source>
</evidence>